<protein>
    <recommendedName>
        <fullName evidence="3">guanylate cyclase</fullName>
        <ecNumber evidence="3">4.6.1.2</ecNumber>
    </recommendedName>
</protein>
<evidence type="ECO:0000256" key="10">
    <source>
        <dbReference type="ARBA" id="ARBA00023170"/>
    </source>
</evidence>
<feature type="region of interest" description="Disordered" evidence="15">
    <location>
        <begin position="122"/>
        <end position="189"/>
    </location>
</feature>
<evidence type="ECO:0000256" key="13">
    <source>
        <dbReference type="ARBA" id="ARBA00023293"/>
    </source>
</evidence>
<dbReference type="Pfam" id="PF01094">
    <property type="entry name" value="ANF_receptor"/>
    <property type="match status" value="1"/>
</dbReference>
<keyword evidence="4" id="KW-1003">Cell membrane</keyword>
<evidence type="ECO:0000256" key="4">
    <source>
        <dbReference type="ARBA" id="ARBA00022475"/>
    </source>
</evidence>
<dbReference type="SUPFAM" id="SSF53822">
    <property type="entry name" value="Periplasmic binding protein-like I"/>
    <property type="match status" value="1"/>
</dbReference>
<dbReference type="GO" id="GO:0005886">
    <property type="term" value="C:plasma membrane"/>
    <property type="evidence" value="ECO:0007669"/>
    <property type="project" value="UniProtKB-SubCell"/>
</dbReference>
<dbReference type="InterPro" id="IPR029787">
    <property type="entry name" value="Nucleotide_cyclase"/>
</dbReference>
<keyword evidence="13" id="KW-0141">cGMP biosynthesis</keyword>
<comment type="catalytic activity">
    <reaction evidence="1">
        <text>GTP = 3',5'-cyclic GMP + diphosphate</text>
        <dbReference type="Rhea" id="RHEA:13665"/>
        <dbReference type="ChEBI" id="CHEBI:33019"/>
        <dbReference type="ChEBI" id="CHEBI:37565"/>
        <dbReference type="ChEBI" id="CHEBI:57746"/>
        <dbReference type="EC" id="4.6.1.2"/>
    </reaction>
</comment>
<feature type="compositionally biased region" description="Basic and acidic residues" evidence="15">
    <location>
        <begin position="267"/>
        <end position="292"/>
    </location>
</feature>
<feature type="compositionally biased region" description="Low complexity" evidence="15">
    <location>
        <begin position="237"/>
        <end position="252"/>
    </location>
</feature>
<comment type="caution">
    <text evidence="17">The sequence shown here is derived from an EMBL/GenBank/DDBJ whole genome shotgun (WGS) entry which is preliminary data.</text>
</comment>
<dbReference type="InterPro" id="IPR011009">
    <property type="entry name" value="Kinase-like_dom_sf"/>
</dbReference>
<feature type="non-terminal residue" evidence="17">
    <location>
        <position position="1030"/>
    </location>
</feature>
<evidence type="ECO:0000256" key="2">
    <source>
        <dbReference type="ARBA" id="ARBA00004251"/>
    </source>
</evidence>
<sequence>MSGHIIDYKVIACSSEDHELQKHISTLPEFQITGNKGTFHFVEHGSVNERQSLYCSDSAEYIRFTVHGYYHNAENEDRQICVAAIVIRAPGAALGGSSMSYSQGAHSDDLLSRSITSVKNPVLDEGRYSPARTPSRSLVSPFDPNKHGIKLNTSSRNNSPIRRSPLPVPLPAPTKRRPSPQPQPPPIAKANLQHLFNSDSEDEEVIFTKSMVKRLNSKLKDPSDTPSTSDRPNSTGSRAPTRSPSRNSRNSSKTGERPDSVQIRRPMPMDKDEKDLKIKTTDPDAKSEKSADSGRQSLPEDGPLSPRSRDRILREIAGVEFGGSGKLSDKKKYYFRRSMNVYNNTIRILEGRKEEYLYKEQYGVVDGLQQQLERLYAKEAPLRELLVERLDALQANKYQQAQNLKDKFDAQLADAVDLEKLKKYLSKAETSSIPTTPSTAPRTTFTVGMIVTETQRGLIGFSITAGVIPLALQRIRDLELINDVDFEFIVNYTDCTEANAAGVAVDLLQKQDVDVILGPPCANAIVPVGFLTSFYGTLQVAGVNYVDDATTLWAARGGVRPLTTPICGYKGDDCPLSTWEKSGLYIVIGEVIQKGTLTLDAFFAMALIKDLVEGLHFVHRSFLGVHGNLSSTTCWIDERWQLKVSGFGCKTLRQGEPPEKRKIVTRKSVFDLENRDEKLEELLYMIKRGSHLPARPDLTVHEEMELNPAMIHLIRDCWDESPMKRPDLGIVKNVMKSMSTSSGQQNLMDHVFNIMESYAETLEKEVETRMAELVEEKKKSDILLYRMLPRQVADRLKLGQSVEPESFDSVTIFFSDVVQFTNLAAKCTPLQIVTLLNDLYTTFDTVIEQHHVYKVETIGDGYLCVSGLPKRNGNQHVKDIAEMSLGFFREVQMFRVPHLPTQTINLRIGMHSGSCVAGVVGLAMPRYCLFGDTVNTASRMESNGKPGKIHMSADAAALLSRLGGYQIESRGEVMIKGKGVMETFWLEVRRNLGICRSHDSATLQRHLVCHDTLQCNLLTIYLAFLQECQP</sequence>
<keyword evidence="9" id="KW-0472">Membrane</keyword>
<dbReference type="Gene3D" id="1.10.510.10">
    <property type="entry name" value="Transferase(Phosphotransferase) domain 1"/>
    <property type="match status" value="1"/>
</dbReference>
<name>A0AA36CV24_9BILA</name>
<keyword evidence="5" id="KW-0812">Transmembrane</keyword>
<keyword evidence="11" id="KW-0325">Glycoprotein</keyword>
<dbReference type="AlphaFoldDB" id="A0AA36CV24"/>
<dbReference type="InterPro" id="IPR011645">
    <property type="entry name" value="HNOB_dom_associated"/>
</dbReference>
<dbReference type="GO" id="GO:0000166">
    <property type="term" value="F:nucleotide binding"/>
    <property type="evidence" value="ECO:0007669"/>
    <property type="project" value="UniProtKB-KW"/>
</dbReference>
<feature type="compositionally biased region" description="Low complexity" evidence="15">
    <location>
        <begin position="152"/>
        <end position="165"/>
    </location>
</feature>
<dbReference type="GO" id="GO:0035556">
    <property type="term" value="P:intracellular signal transduction"/>
    <property type="evidence" value="ECO:0007669"/>
    <property type="project" value="InterPro"/>
</dbReference>
<feature type="compositionally biased region" description="Polar residues" evidence="15">
    <location>
        <begin position="224"/>
        <end position="236"/>
    </location>
</feature>
<dbReference type="GO" id="GO:0001653">
    <property type="term" value="F:peptide receptor activity"/>
    <property type="evidence" value="ECO:0007669"/>
    <property type="project" value="TreeGrafter"/>
</dbReference>
<keyword evidence="18" id="KW-1185">Reference proteome</keyword>
<evidence type="ECO:0000313" key="18">
    <source>
        <dbReference type="Proteomes" id="UP001177023"/>
    </source>
</evidence>
<keyword evidence="8" id="KW-1133">Transmembrane helix</keyword>
<dbReference type="SMART" id="SM00044">
    <property type="entry name" value="CYCc"/>
    <property type="match status" value="1"/>
</dbReference>
<evidence type="ECO:0000256" key="9">
    <source>
        <dbReference type="ARBA" id="ARBA00023136"/>
    </source>
</evidence>
<dbReference type="Gene3D" id="3.30.70.1230">
    <property type="entry name" value="Nucleotide cyclase"/>
    <property type="match status" value="1"/>
</dbReference>
<dbReference type="GO" id="GO:0004016">
    <property type="term" value="F:adenylate cyclase activity"/>
    <property type="evidence" value="ECO:0007669"/>
    <property type="project" value="TreeGrafter"/>
</dbReference>
<evidence type="ECO:0000256" key="3">
    <source>
        <dbReference type="ARBA" id="ARBA00012202"/>
    </source>
</evidence>
<evidence type="ECO:0000256" key="15">
    <source>
        <dbReference type="SAM" id="MobiDB-lite"/>
    </source>
</evidence>
<evidence type="ECO:0000256" key="14">
    <source>
        <dbReference type="RuleBase" id="RU000405"/>
    </source>
</evidence>
<dbReference type="PROSITE" id="PS50125">
    <property type="entry name" value="GUANYLATE_CYCLASE_2"/>
    <property type="match status" value="1"/>
</dbReference>
<dbReference type="GO" id="GO:0007635">
    <property type="term" value="P:chemosensory behavior"/>
    <property type="evidence" value="ECO:0007669"/>
    <property type="project" value="UniProtKB-ARBA"/>
</dbReference>
<dbReference type="EC" id="4.6.1.2" evidence="3"/>
<evidence type="ECO:0000259" key="16">
    <source>
        <dbReference type="PROSITE" id="PS50125"/>
    </source>
</evidence>
<proteinExistence type="inferred from homology"/>
<dbReference type="FunFam" id="3.30.70.1230:FF:000023">
    <property type="entry name" value="Guanylate cyclase"/>
    <property type="match status" value="1"/>
</dbReference>
<dbReference type="InterPro" id="IPR018297">
    <property type="entry name" value="A/G_cyclase_CS"/>
</dbReference>
<evidence type="ECO:0000256" key="7">
    <source>
        <dbReference type="ARBA" id="ARBA00022741"/>
    </source>
</evidence>
<dbReference type="Proteomes" id="UP001177023">
    <property type="component" value="Unassembled WGS sequence"/>
</dbReference>
<dbReference type="InterPro" id="IPR050401">
    <property type="entry name" value="Cyclic_nucleotide_synthase"/>
</dbReference>
<evidence type="ECO:0000256" key="6">
    <source>
        <dbReference type="ARBA" id="ARBA00022729"/>
    </source>
</evidence>
<dbReference type="Pfam" id="PF00211">
    <property type="entry name" value="Guanylate_cyc"/>
    <property type="match status" value="1"/>
</dbReference>
<dbReference type="SUPFAM" id="SSF56112">
    <property type="entry name" value="Protein kinase-like (PK-like)"/>
    <property type="match status" value="1"/>
</dbReference>
<dbReference type="InterPro" id="IPR028082">
    <property type="entry name" value="Peripla_BP_I"/>
</dbReference>
<gene>
    <name evidence="17" type="ORF">MSPICULIGERA_LOCUS14195</name>
</gene>
<dbReference type="Gene3D" id="3.40.50.2300">
    <property type="match status" value="1"/>
</dbReference>
<feature type="domain" description="Guanylate cyclase" evidence="16">
    <location>
        <begin position="811"/>
        <end position="941"/>
    </location>
</feature>
<comment type="similarity">
    <text evidence="14">Belongs to the adenylyl cyclase class-4/guanylyl cyclase family.</text>
</comment>
<dbReference type="EMBL" id="CATQJA010002641">
    <property type="protein sequence ID" value="CAJ0575893.1"/>
    <property type="molecule type" value="Genomic_DNA"/>
</dbReference>
<comment type="subcellular location">
    <subcellularLocation>
        <location evidence="2">Cell membrane</location>
        <topology evidence="2">Single-pass type I membrane protein</topology>
    </subcellularLocation>
</comment>
<keyword evidence="7" id="KW-0547">Nucleotide-binding</keyword>
<keyword evidence="6" id="KW-0732">Signal</keyword>
<dbReference type="PROSITE" id="PS00452">
    <property type="entry name" value="GUANYLATE_CYCLASE_1"/>
    <property type="match status" value="1"/>
</dbReference>
<evidence type="ECO:0000256" key="11">
    <source>
        <dbReference type="ARBA" id="ARBA00023180"/>
    </source>
</evidence>
<dbReference type="InterPro" id="IPR001828">
    <property type="entry name" value="ANF_lig-bd_rcpt"/>
</dbReference>
<dbReference type="InterPro" id="IPR001054">
    <property type="entry name" value="A/G_cyclase"/>
</dbReference>
<evidence type="ECO:0000256" key="8">
    <source>
        <dbReference type="ARBA" id="ARBA00022989"/>
    </source>
</evidence>
<dbReference type="GO" id="GO:0004383">
    <property type="term" value="F:guanylate cyclase activity"/>
    <property type="evidence" value="ECO:0007669"/>
    <property type="project" value="UniProtKB-EC"/>
</dbReference>
<evidence type="ECO:0000256" key="12">
    <source>
        <dbReference type="ARBA" id="ARBA00023239"/>
    </source>
</evidence>
<dbReference type="CDD" id="cd07302">
    <property type="entry name" value="CHD"/>
    <property type="match status" value="1"/>
</dbReference>
<feature type="region of interest" description="Disordered" evidence="15">
    <location>
        <begin position="216"/>
        <end position="309"/>
    </location>
</feature>
<keyword evidence="12 14" id="KW-0456">Lyase</keyword>
<reference evidence="17" key="1">
    <citation type="submission" date="2023-06" db="EMBL/GenBank/DDBJ databases">
        <authorList>
            <person name="Delattre M."/>
        </authorList>
    </citation>
    <scope>NUCLEOTIDE SEQUENCE</scope>
    <source>
        <strain evidence="17">AF72</strain>
    </source>
</reference>
<dbReference type="GO" id="GO:0007168">
    <property type="term" value="P:receptor guanylyl cyclase signaling pathway"/>
    <property type="evidence" value="ECO:0007669"/>
    <property type="project" value="TreeGrafter"/>
</dbReference>
<dbReference type="PANTHER" id="PTHR11920:SF495">
    <property type="entry name" value="RECEPTOR-TYPE GUANYLATE CYCLASE GCY-7"/>
    <property type="match status" value="1"/>
</dbReference>
<accession>A0AA36CV24</accession>
<keyword evidence="10" id="KW-0675">Receptor</keyword>
<dbReference type="Pfam" id="PF07701">
    <property type="entry name" value="HNOBA"/>
    <property type="match status" value="1"/>
</dbReference>
<organism evidence="17 18">
    <name type="scientific">Mesorhabditis spiculigera</name>
    <dbReference type="NCBI Taxonomy" id="96644"/>
    <lineage>
        <taxon>Eukaryota</taxon>
        <taxon>Metazoa</taxon>
        <taxon>Ecdysozoa</taxon>
        <taxon>Nematoda</taxon>
        <taxon>Chromadorea</taxon>
        <taxon>Rhabditida</taxon>
        <taxon>Rhabditina</taxon>
        <taxon>Rhabditomorpha</taxon>
        <taxon>Rhabditoidea</taxon>
        <taxon>Rhabditidae</taxon>
        <taxon>Mesorhabditinae</taxon>
        <taxon>Mesorhabditis</taxon>
    </lineage>
</organism>
<dbReference type="PANTHER" id="PTHR11920">
    <property type="entry name" value="GUANYLYL CYCLASE"/>
    <property type="match status" value="1"/>
</dbReference>
<dbReference type="SUPFAM" id="SSF55073">
    <property type="entry name" value="Nucleotide cyclase"/>
    <property type="match status" value="1"/>
</dbReference>
<evidence type="ECO:0000313" key="17">
    <source>
        <dbReference type="EMBL" id="CAJ0575893.1"/>
    </source>
</evidence>
<dbReference type="GO" id="GO:0006935">
    <property type="term" value="P:chemotaxis"/>
    <property type="evidence" value="ECO:0007669"/>
    <property type="project" value="UniProtKB-ARBA"/>
</dbReference>
<evidence type="ECO:0000256" key="1">
    <source>
        <dbReference type="ARBA" id="ARBA00001436"/>
    </source>
</evidence>
<evidence type="ECO:0000256" key="5">
    <source>
        <dbReference type="ARBA" id="ARBA00022692"/>
    </source>
</evidence>